<organism evidence="1 2">
    <name type="scientific">Vigna unguiculata</name>
    <name type="common">Cowpea</name>
    <dbReference type="NCBI Taxonomy" id="3917"/>
    <lineage>
        <taxon>Eukaryota</taxon>
        <taxon>Viridiplantae</taxon>
        <taxon>Streptophyta</taxon>
        <taxon>Embryophyta</taxon>
        <taxon>Tracheophyta</taxon>
        <taxon>Spermatophyta</taxon>
        <taxon>Magnoliopsida</taxon>
        <taxon>eudicotyledons</taxon>
        <taxon>Gunneridae</taxon>
        <taxon>Pentapetalae</taxon>
        <taxon>rosids</taxon>
        <taxon>fabids</taxon>
        <taxon>Fabales</taxon>
        <taxon>Fabaceae</taxon>
        <taxon>Papilionoideae</taxon>
        <taxon>50 kb inversion clade</taxon>
        <taxon>NPAAA clade</taxon>
        <taxon>indigoferoid/millettioid clade</taxon>
        <taxon>Phaseoleae</taxon>
        <taxon>Vigna</taxon>
    </lineage>
</organism>
<protein>
    <submittedName>
        <fullName evidence="1">Uncharacterized protein</fullName>
    </submittedName>
</protein>
<evidence type="ECO:0000313" key="2">
    <source>
        <dbReference type="Proteomes" id="UP000501690"/>
    </source>
</evidence>
<dbReference type="Proteomes" id="UP000501690">
    <property type="component" value="Linkage Group LG10"/>
</dbReference>
<dbReference type="AlphaFoldDB" id="A0A4D6NA44"/>
<proteinExistence type="predicted"/>
<reference evidence="1 2" key="1">
    <citation type="submission" date="2019-04" db="EMBL/GenBank/DDBJ databases">
        <title>An improved genome assembly and genetic linkage map for asparagus bean, Vigna unguiculata ssp. sesquipedialis.</title>
        <authorList>
            <person name="Xia Q."/>
            <person name="Zhang R."/>
            <person name="Dong Y."/>
        </authorList>
    </citation>
    <scope>NUCLEOTIDE SEQUENCE [LARGE SCALE GENOMIC DNA]</scope>
    <source>
        <tissue evidence="1">Leaf</tissue>
    </source>
</reference>
<evidence type="ECO:0000313" key="1">
    <source>
        <dbReference type="EMBL" id="QCE10750.1"/>
    </source>
</evidence>
<keyword evidence="2" id="KW-1185">Reference proteome</keyword>
<accession>A0A4D6NA44</accession>
<sequence>MDCVIGVVNWFNCAYANSGGFRRRAPVVSESPARSGEEVSPKKECVIVPLFLSSSPRLGERSSHE</sequence>
<name>A0A4D6NA44_VIGUN</name>
<dbReference type="EMBL" id="CP039354">
    <property type="protein sequence ID" value="QCE10750.1"/>
    <property type="molecule type" value="Genomic_DNA"/>
</dbReference>
<gene>
    <name evidence="1" type="ORF">DEO72_LG10g1981</name>
</gene>